<dbReference type="GeneID" id="93586843"/>
<dbReference type="RefSeq" id="XP_067491789.1">
    <property type="nucleotide sequence ID" value="XM_067633641.1"/>
</dbReference>
<feature type="compositionally biased region" description="Low complexity" evidence="1">
    <location>
        <begin position="252"/>
        <end position="274"/>
    </location>
</feature>
<proteinExistence type="predicted"/>
<evidence type="ECO:0000313" key="2">
    <source>
        <dbReference type="EMBL" id="RVD86245.1"/>
    </source>
</evidence>
<keyword evidence="3" id="KW-1185">Reference proteome</keyword>
<comment type="caution">
    <text evidence="2">The sequence shown here is derived from an EMBL/GenBank/DDBJ whole genome shotgun (WGS) entry which is preliminary data.</text>
</comment>
<sequence length="357" mass="39106">MHPSTVFLTKDATMSFEDLTVTLVSRPAPARGCSAKLAVAPEPAPSTPPALASNRWSDYDDDDDDWIPEILLPKPAETQCPSQPEEEPQSSEIGGGEEEIPDDGIWFDERFGQYMYGGEPISYINGDLVTPQEWIQNPHFEGYWQDKVTKRVHLYCQNRLGLAVHSDGQSKWLNDNYYWARHPMTAPMSKYELLTMEFNSVAPNPTRRGGPSRGKAEWVRGVATRALRIPVAAPCDTPPAEGFIAEEADDSTPPVAGAEAPPEPQPTAVATEAPSPRPPEGPVQMTPLEFLISRGLYKNGRPPPPRPVVGGPVKSLLQGPRSSWASKLRSPVRSLRTAYRKAGDKIANKVAVFLGAC</sequence>
<protein>
    <submittedName>
        <fullName evidence="2">Uncharacterized protein</fullName>
    </submittedName>
</protein>
<feature type="compositionally biased region" description="Acidic residues" evidence="1">
    <location>
        <begin position="84"/>
        <end position="102"/>
    </location>
</feature>
<evidence type="ECO:0000256" key="1">
    <source>
        <dbReference type="SAM" id="MobiDB-lite"/>
    </source>
</evidence>
<dbReference type="AlphaFoldDB" id="A0A437A572"/>
<accession>A0A437A572</accession>
<dbReference type="Proteomes" id="UP000283090">
    <property type="component" value="Unassembled WGS sequence"/>
</dbReference>
<name>A0A437A572_ARTFL</name>
<dbReference type="VEuPathDB" id="FungiDB:DFL_004532"/>
<feature type="region of interest" description="Disordered" evidence="1">
    <location>
        <begin position="250"/>
        <end position="328"/>
    </location>
</feature>
<feature type="region of interest" description="Disordered" evidence="1">
    <location>
        <begin position="74"/>
        <end position="102"/>
    </location>
</feature>
<reference evidence="2 3" key="1">
    <citation type="submission" date="2019-01" db="EMBL/GenBank/DDBJ databases">
        <title>Intercellular communication is required for trap formation in the nematode-trapping fungus Duddingtonia flagrans.</title>
        <authorList>
            <person name="Youssar L."/>
            <person name="Wernet V."/>
            <person name="Hensel N."/>
            <person name="Hildebrandt H.-G."/>
            <person name="Fischer R."/>
        </authorList>
    </citation>
    <scope>NUCLEOTIDE SEQUENCE [LARGE SCALE GENOMIC DNA]</scope>
    <source>
        <strain evidence="2 3">CBS H-5679</strain>
    </source>
</reference>
<dbReference type="EMBL" id="SAEB01000006">
    <property type="protein sequence ID" value="RVD86245.1"/>
    <property type="molecule type" value="Genomic_DNA"/>
</dbReference>
<organism evidence="2 3">
    <name type="scientific">Arthrobotrys flagrans</name>
    <name type="common">Nematode-trapping fungus</name>
    <name type="synonym">Trichothecium flagrans</name>
    <dbReference type="NCBI Taxonomy" id="97331"/>
    <lineage>
        <taxon>Eukaryota</taxon>
        <taxon>Fungi</taxon>
        <taxon>Dikarya</taxon>
        <taxon>Ascomycota</taxon>
        <taxon>Pezizomycotina</taxon>
        <taxon>Orbiliomycetes</taxon>
        <taxon>Orbiliales</taxon>
        <taxon>Orbiliaceae</taxon>
        <taxon>Arthrobotrys</taxon>
    </lineage>
</organism>
<gene>
    <name evidence="2" type="ORF">DFL_004532</name>
</gene>
<evidence type="ECO:0000313" key="3">
    <source>
        <dbReference type="Proteomes" id="UP000283090"/>
    </source>
</evidence>
<dbReference type="OrthoDB" id="5397063at2759"/>